<dbReference type="PANTHER" id="PTHR12419:SF90">
    <property type="entry name" value="OS02G0819500 PROTEIN"/>
    <property type="match status" value="1"/>
</dbReference>
<dbReference type="Gene3D" id="3.90.70.80">
    <property type="match status" value="1"/>
</dbReference>
<evidence type="ECO:0000313" key="5">
    <source>
        <dbReference type="Proteomes" id="UP001153076"/>
    </source>
</evidence>
<sequence>MTANEQDPDVIKWGLNLLDFGSLFDSSYGCGYNHEDGNTYHGQYTREYNYNAECNSDCNYVENDAMIAHTLQEEFSQLTVGDAAQSSRVEGEQFHSSNVSSDWRAPASPNCCPAHRDGHEDTNDTGHSSSCSSPGERPYDGEDYSYCLELTDESTFDGELGKRLDQMVPVPHVPKINGEIPSMDEATSDHQRLLDSREKEDELKRTELSSSVLGYCMNWLSGRFKGMAIVNFCSGGGFVGAFFAAAVDGCCRWPSMVYSESTALIHSAPSFVAAVVATAGVRDQLYRTPEHHKFVRQQVVNQLKSHPESYEGYVPMEYGEYLKKMSKSGEWGDHVTLQAAADSYGVKIFLITSFKDTCYMEIIPRVQKSKRGELLRNLGTSSLSLHEDSSSFGCSDLPKLLGRSALQLTLSTRSCSGVAFIVALYFCCRIQCDMFPYRKHSMQQELIISFSYLHVRRRRRRDGGILETIDEIGNLRLGLIRSNLIFIH</sequence>
<dbReference type="GO" id="GO:0016579">
    <property type="term" value="P:protein deubiquitination"/>
    <property type="evidence" value="ECO:0007669"/>
    <property type="project" value="TreeGrafter"/>
</dbReference>
<dbReference type="SUPFAM" id="SSF54001">
    <property type="entry name" value="Cysteine proteinases"/>
    <property type="match status" value="1"/>
</dbReference>
<name>A0A9Q1GVC9_9CARY</name>
<gene>
    <name evidence="4" type="ORF">Cgig2_010878</name>
</gene>
<evidence type="ECO:0000256" key="2">
    <source>
        <dbReference type="SAM" id="MobiDB-lite"/>
    </source>
</evidence>
<feature type="domain" description="OTU" evidence="3">
    <location>
        <begin position="281"/>
        <end position="357"/>
    </location>
</feature>
<dbReference type="InterPro" id="IPR003323">
    <property type="entry name" value="OTU_dom"/>
</dbReference>
<feature type="region of interest" description="Disordered" evidence="2">
    <location>
        <begin position="84"/>
        <end position="137"/>
    </location>
</feature>
<evidence type="ECO:0000259" key="3">
    <source>
        <dbReference type="Pfam" id="PF02338"/>
    </source>
</evidence>
<protein>
    <recommendedName>
        <fullName evidence="3">OTU domain-containing protein</fullName>
    </recommendedName>
</protein>
<dbReference type="Pfam" id="PF02338">
    <property type="entry name" value="OTU"/>
    <property type="match status" value="1"/>
</dbReference>
<accession>A0A9Q1GVC9</accession>
<dbReference type="OrthoDB" id="415023at2759"/>
<dbReference type="GO" id="GO:0004843">
    <property type="term" value="F:cysteine-type deubiquitinase activity"/>
    <property type="evidence" value="ECO:0007669"/>
    <property type="project" value="TreeGrafter"/>
</dbReference>
<dbReference type="PANTHER" id="PTHR12419">
    <property type="entry name" value="OTU DOMAIN CONTAINING PROTEIN"/>
    <property type="match status" value="1"/>
</dbReference>
<dbReference type="InterPro" id="IPR050704">
    <property type="entry name" value="Peptidase_C85-like"/>
</dbReference>
<evidence type="ECO:0000313" key="4">
    <source>
        <dbReference type="EMBL" id="KAJ8427616.1"/>
    </source>
</evidence>
<evidence type="ECO:0000256" key="1">
    <source>
        <dbReference type="ARBA" id="ARBA00010407"/>
    </source>
</evidence>
<reference evidence="4" key="1">
    <citation type="submission" date="2022-04" db="EMBL/GenBank/DDBJ databases">
        <title>Carnegiea gigantea Genome sequencing and assembly v2.</title>
        <authorList>
            <person name="Copetti D."/>
            <person name="Sanderson M.J."/>
            <person name="Burquez A."/>
            <person name="Wojciechowski M.F."/>
        </authorList>
    </citation>
    <scope>NUCLEOTIDE SEQUENCE</scope>
    <source>
        <strain evidence="4">SGP5-SGP5p</strain>
        <tissue evidence="4">Aerial part</tissue>
    </source>
</reference>
<keyword evidence="5" id="KW-1185">Reference proteome</keyword>
<dbReference type="CDD" id="cd22751">
    <property type="entry name" value="OTU_plant_OTU9-like"/>
    <property type="match status" value="1"/>
</dbReference>
<comment type="caution">
    <text evidence="4">The sequence shown here is derived from an EMBL/GenBank/DDBJ whole genome shotgun (WGS) entry which is preliminary data.</text>
</comment>
<organism evidence="4 5">
    <name type="scientific">Carnegiea gigantea</name>
    <dbReference type="NCBI Taxonomy" id="171969"/>
    <lineage>
        <taxon>Eukaryota</taxon>
        <taxon>Viridiplantae</taxon>
        <taxon>Streptophyta</taxon>
        <taxon>Embryophyta</taxon>
        <taxon>Tracheophyta</taxon>
        <taxon>Spermatophyta</taxon>
        <taxon>Magnoliopsida</taxon>
        <taxon>eudicotyledons</taxon>
        <taxon>Gunneridae</taxon>
        <taxon>Pentapetalae</taxon>
        <taxon>Caryophyllales</taxon>
        <taxon>Cactineae</taxon>
        <taxon>Cactaceae</taxon>
        <taxon>Cactoideae</taxon>
        <taxon>Echinocereeae</taxon>
        <taxon>Carnegiea</taxon>
    </lineage>
</organism>
<dbReference type="EMBL" id="JAKOGI010001122">
    <property type="protein sequence ID" value="KAJ8427616.1"/>
    <property type="molecule type" value="Genomic_DNA"/>
</dbReference>
<feature type="compositionally biased region" description="Basic and acidic residues" evidence="2">
    <location>
        <begin position="114"/>
        <end position="124"/>
    </location>
</feature>
<dbReference type="InterPro" id="IPR038765">
    <property type="entry name" value="Papain-like_cys_pep_sf"/>
</dbReference>
<proteinExistence type="inferred from homology"/>
<comment type="similarity">
    <text evidence="1">Belongs to the peptidase C85 family.</text>
</comment>
<dbReference type="Proteomes" id="UP001153076">
    <property type="component" value="Unassembled WGS sequence"/>
</dbReference>
<feature type="compositionally biased region" description="Polar residues" evidence="2">
    <location>
        <begin position="84"/>
        <end position="101"/>
    </location>
</feature>
<dbReference type="AlphaFoldDB" id="A0A9Q1GVC9"/>